<dbReference type="Proteomes" id="UP000051660">
    <property type="component" value="Unassembled WGS sequence"/>
</dbReference>
<dbReference type="EMBL" id="LLYB01000089">
    <property type="protein sequence ID" value="KRR20287.1"/>
    <property type="molecule type" value="Genomic_DNA"/>
</dbReference>
<sequence length="83" mass="9098">MPREADDVSVTEEIGANFAPPEREQLRRGFVSFSKACSGRMFAQVILDVRLGGPHNCDPSNVTAWSQVQHATSEAQQEGPARQ</sequence>
<evidence type="ECO:0000313" key="1">
    <source>
        <dbReference type="EMBL" id="KRR20287.1"/>
    </source>
</evidence>
<evidence type="ECO:0000313" key="2">
    <source>
        <dbReference type="Proteomes" id="UP000051660"/>
    </source>
</evidence>
<proteinExistence type="predicted"/>
<reference evidence="1 2" key="1">
    <citation type="submission" date="2014-03" db="EMBL/GenBank/DDBJ databases">
        <title>Bradyrhizobium valentinum sp. nov., isolated from effective nodules of Lupinus mariae-josephae, a lupine endemic of basic-lime soils in Eastern Spain.</title>
        <authorList>
            <person name="Duran D."/>
            <person name="Rey L."/>
            <person name="Navarro A."/>
            <person name="Busquets A."/>
            <person name="Imperial J."/>
            <person name="Ruiz-Argueso T."/>
        </authorList>
    </citation>
    <scope>NUCLEOTIDE SEQUENCE [LARGE SCALE GENOMIC DNA]</scope>
    <source>
        <strain evidence="1 2">CCBAU 23086</strain>
    </source>
</reference>
<comment type="caution">
    <text evidence="1">The sequence shown here is derived from an EMBL/GenBank/DDBJ whole genome shotgun (WGS) entry which is preliminary data.</text>
</comment>
<protein>
    <submittedName>
        <fullName evidence="1">Uncharacterized protein</fullName>
    </submittedName>
</protein>
<organism evidence="1 2">
    <name type="scientific">Bradyrhizobium lablabi</name>
    <dbReference type="NCBI Taxonomy" id="722472"/>
    <lineage>
        <taxon>Bacteria</taxon>
        <taxon>Pseudomonadati</taxon>
        <taxon>Pseudomonadota</taxon>
        <taxon>Alphaproteobacteria</taxon>
        <taxon>Hyphomicrobiales</taxon>
        <taxon>Nitrobacteraceae</taxon>
        <taxon>Bradyrhizobium</taxon>
    </lineage>
</organism>
<name>A0A0R3MQ37_9BRAD</name>
<dbReference type="AlphaFoldDB" id="A0A0R3MQ37"/>
<accession>A0A0R3MQ37</accession>
<gene>
    <name evidence="1" type="ORF">CQ14_29635</name>
</gene>